<dbReference type="PROSITE" id="PS50931">
    <property type="entry name" value="HTH_LYSR"/>
    <property type="match status" value="1"/>
</dbReference>
<keyword evidence="7" id="KW-1185">Reference proteome</keyword>
<dbReference type="Gene3D" id="3.40.190.10">
    <property type="entry name" value="Periplasmic binding protein-like II"/>
    <property type="match status" value="2"/>
</dbReference>
<dbReference type="PRINTS" id="PR00039">
    <property type="entry name" value="HTHLYSR"/>
</dbReference>
<evidence type="ECO:0000256" key="1">
    <source>
        <dbReference type="ARBA" id="ARBA00009437"/>
    </source>
</evidence>
<keyword evidence="4" id="KW-0804">Transcription</keyword>
<dbReference type="InterPro" id="IPR058163">
    <property type="entry name" value="LysR-type_TF_proteobact-type"/>
</dbReference>
<organism evidence="6 7">
    <name type="scientific">Rhizobium aquaticum</name>
    <dbReference type="NCBI Taxonomy" id="1549636"/>
    <lineage>
        <taxon>Bacteria</taxon>
        <taxon>Pseudomonadati</taxon>
        <taxon>Pseudomonadota</taxon>
        <taxon>Alphaproteobacteria</taxon>
        <taxon>Hyphomicrobiales</taxon>
        <taxon>Rhizobiaceae</taxon>
        <taxon>Rhizobium/Agrobacterium group</taxon>
        <taxon>Rhizobium</taxon>
    </lineage>
</organism>
<gene>
    <name evidence="6" type="ORF">ABID16_001125</name>
</gene>
<protein>
    <submittedName>
        <fullName evidence="6">LysR family glycine cleavage system transcriptional activator</fullName>
    </submittedName>
</protein>
<evidence type="ECO:0000313" key="7">
    <source>
        <dbReference type="Proteomes" id="UP001549047"/>
    </source>
</evidence>
<evidence type="ECO:0000259" key="5">
    <source>
        <dbReference type="PROSITE" id="PS50931"/>
    </source>
</evidence>
<dbReference type="SUPFAM" id="SSF46785">
    <property type="entry name" value="Winged helix' DNA-binding domain"/>
    <property type="match status" value="1"/>
</dbReference>
<dbReference type="RefSeq" id="WP_354555356.1">
    <property type="nucleotide sequence ID" value="NZ_JBEPMB010000001.1"/>
</dbReference>
<proteinExistence type="inferred from homology"/>
<name>A0ABV2IWF5_9HYPH</name>
<dbReference type="Proteomes" id="UP001549047">
    <property type="component" value="Unassembled WGS sequence"/>
</dbReference>
<keyword evidence="2" id="KW-0805">Transcription regulation</keyword>
<dbReference type="InterPro" id="IPR000847">
    <property type="entry name" value="LysR_HTH_N"/>
</dbReference>
<dbReference type="CDD" id="cd08432">
    <property type="entry name" value="PBP2_GcdR_TrpI_HvrB_AmpR_like"/>
    <property type="match status" value="1"/>
</dbReference>
<dbReference type="InterPro" id="IPR036388">
    <property type="entry name" value="WH-like_DNA-bd_sf"/>
</dbReference>
<dbReference type="SUPFAM" id="SSF53850">
    <property type="entry name" value="Periplasmic binding protein-like II"/>
    <property type="match status" value="1"/>
</dbReference>
<evidence type="ECO:0000313" key="6">
    <source>
        <dbReference type="EMBL" id="MET3612820.1"/>
    </source>
</evidence>
<sequence>MKRGRLPLTALRSFEAAGRLSSFTAAADELRVSQAAISRQIRDLEELIGTALFERHHRSVTLTKRGRSLIEALTPAFDSMDMALEEITARPSRPAVVISAEPAFATCWLGARLSDFQQTYPEIEVTLDSDPHVVDLRTSKAGIAIRNSSGEGVWPGVQSKLLYTASLTPVIAPQLLASGPALAKPEDLLHYPLLHEDHRDDWDRWFKDAGVASQAALRGPVFSDYGIVLQGALAGRGVALADVVLTADEIASGRLVRPFDLTTTCGQYWLVVRSFSRLNASERSFVRWLDAALPQFQAATGPGSAISE</sequence>
<dbReference type="InterPro" id="IPR036390">
    <property type="entry name" value="WH_DNA-bd_sf"/>
</dbReference>
<dbReference type="InterPro" id="IPR005119">
    <property type="entry name" value="LysR_subst-bd"/>
</dbReference>
<dbReference type="PANTHER" id="PTHR30537">
    <property type="entry name" value="HTH-TYPE TRANSCRIPTIONAL REGULATOR"/>
    <property type="match status" value="1"/>
</dbReference>
<feature type="domain" description="HTH lysR-type" evidence="5">
    <location>
        <begin position="6"/>
        <end position="63"/>
    </location>
</feature>
<comment type="similarity">
    <text evidence="1">Belongs to the LysR transcriptional regulatory family.</text>
</comment>
<comment type="caution">
    <text evidence="6">The sequence shown here is derived from an EMBL/GenBank/DDBJ whole genome shotgun (WGS) entry which is preliminary data.</text>
</comment>
<keyword evidence="3" id="KW-0238">DNA-binding</keyword>
<evidence type="ECO:0000256" key="4">
    <source>
        <dbReference type="ARBA" id="ARBA00023163"/>
    </source>
</evidence>
<evidence type="ECO:0000256" key="3">
    <source>
        <dbReference type="ARBA" id="ARBA00023125"/>
    </source>
</evidence>
<dbReference type="Gene3D" id="1.10.10.10">
    <property type="entry name" value="Winged helix-like DNA-binding domain superfamily/Winged helix DNA-binding domain"/>
    <property type="match status" value="1"/>
</dbReference>
<dbReference type="Pfam" id="PF03466">
    <property type="entry name" value="LysR_substrate"/>
    <property type="match status" value="1"/>
</dbReference>
<reference evidence="6 7" key="1">
    <citation type="submission" date="2024-06" db="EMBL/GenBank/DDBJ databases">
        <title>Genomic Encyclopedia of Type Strains, Phase IV (KMG-IV): sequencing the most valuable type-strain genomes for metagenomic binning, comparative biology and taxonomic classification.</title>
        <authorList>
            <person name="Goeker M."/>
        </authorList>
    </citation>
    <scope>NUCLEOTIDE SEQUENCE [LARGE SCALE GENOMIC DNA]</scope>
    <source>
        <strain evidence="6 7">DSM 29780</strain>
    </source>
</reference>
<dbReference type="EMBL" id="JBEPMB010000001">
    <property type="protein sequence ID" value="MET3612820.1"/>
    <property type="molecule type" value="Genomic_DNA"/>
</dbReference>
<dbReference type="Pfam" id="PF00126">
    <property type="entry name" value="HTH_1"/>
    <property type="match status" value="1"/>
</dbReference>
<accession>A0ABV2IWF5</accession>
<dbReference type="PANTHER" id="PTHR30537:SF26">
    <property type="entry name" value="GLYCINE CLEAVAGE SYSTEM TRANSCRIPTIONAL ACTIVATOR"/>
    <property type="match status" value="1"/>
</dbReference>
<evidence type="ECO:0000256" key="2">
    <source>
        <dbReference type="ARBA" id="ARBA00023015"/>
    </source>
</evidence>